<dbReference type="EMBL" id="JASNQZ010000015">
    <property type="protein sequence ID" value="KAL0947329.1"/>
    <property type="molecule type" value="Genomic_DNA"/>
</dbReference>
<reference evidence="4" key="1">
    <citation type="submission" date="2024-06" db="EMBL/GenBank/DDBJ databases">
        <title>Multi-omics analyses provide insights into the biosynthesis of the anticancer antibiotic pleurotin in Hohenbuehelia grisea.</title>
        <authorList>
            <person name="Weaver J.A."/>
            <person name="Alberti F."/>
        </authorList>
    </citation>
    <scope>NUCLEOTIDE SEQUENCE [LARGE SCALE GENOMIC DNA]</scope>
    <source>
        <strain evidence="4">T-177</strain>
    </source>
</reference>
<feature type="transmembrane region" description="Helical" evidence="2">
    <location>
        <begin position="18"/>
        <end position="38"/>
    </location>
</feature>
<evidence type="ECO:0000313" key="4">
    <source>
        <dbReference type="Proteomes" id="UP001556367"/>
    </source>
</evidence>
<accession>A0ABR3IVE9</accession>
<protein>
    <submittedName>
        <fullName evidence="3">Uncharacterized protein</fullName>
    </submittedName>
</protein>
<keyword evidence="4" id="KW-1185">Reference proteome</keyword>
<keyword evidence="2" id="KW-1133">Transmembrane helix</keyword>
<dbReference type="Proteomes" id="UP001556367">
    <property type="component" value="Unassembled WGS sequence"/>
</dbReference>
<comment type="caution">
    <text evidence="3">The sequence shown here is derived from an EMBL/GenBank/DDBJ whole genome shotgun (WGS) entry which is preliminary data.</text>
</comment>
<feature type="region of interest" description="Disordered" evidence="1">
    <location>
        <begin position="220"/>
        <end position="277"/>
    </location>
</feature>
<evidence type="ECO:0000313" key="3">
    <source>
        <dbReference type="EMBL" id="KAL0947329.1"/>
    </source>
</evidence>
<evidence type="ECO:0000256" key="2">
    <source>
        <dbReference type="SAM" id="Phobius"/>
    </source>
</evidence>
<keyword evidence="2" id="KW-0812">Transmembrane</keyword>
<sequence>MPAVDLTSPTAPLTFNTIALLIALGVGVGVLSACGILYKSLCLLLDWMDTKIEEKADLEYAPEIPDVGPLRPIIPPYLSFIPLPPPIYNGEGSYSHPAETSLSSSSCSFETIFLESSSNTSIEESLPVVEAVVIAPLQSPILVYDEPCASLENAELAAPGPTIEDSDSGANLAAILERIEELGSVHEPFAPLFQLSHCSSGLPKMENLLQLENGMEVKHLGSIKPPTPRTPKRKVNNSSGNINKENLRGSPSYMLPTAASRLRMGDTGSIRPGRRVL</sequence>
<gene>
    <name evidence="3" type="ORF">HGRIS_013448</name>
</gene>
<organism evidence="3 4">
    <name type="scientific">Hohenbuehelia grisea</name>
    <dbReference type="NCBI Taxonomy" id="104357"/>
    <lineage>
        <taxon>Eukaryota</taxon>
        <taxon>Fungi</taxon>
        <taxon>Dikarya</taxon>
        <taxon>Basidiomycota</taxon>
        <taxon>Agaricomycotina</taxon>
        <taxon>Agaricomycetes</taxon>
        <taxon>Agaricomycetidae</taxon>
        <taxon>Agaricales</taxon>
        <taxon>Pleurotineae</taxon>
        <taxon>Pleurotaceae</taxon>
        <taxon>Hohenbuehelia</taxon>
    </lineage>
</organism>
<proteinExistence type="predicted"/>
<evidence type="ECO:0000256" key="1">
    <source>
        <dbReference type="SAM" id="MobiDB-lite"/>
    </source>
</evidence>
<keyword evidence="2" id="KW-0472">Membrane</keyword>
<name>A0ABR3IVE9_9AGAR</name>